<dbReference type="eggNOG" id="COG1872">
    <property type="taxonomic scope" value="Bacteria"/>
</dbReference>
<dbReference type="AlphaFoldDB" id="V4RKV6"/>
<sequence length="98" mass="10256">MTITVRLTPRGGADRIDGLRPVEGGTALAARVRAAPEKGLANQALEELIAGLLGVSKTDVTVAAGRTSRLKTVQVARPPGVLKDRLDAITREEEGDEA</sequence>
<dbReference type="Pfam" id="PF02594">
    <property type="entry name" value="DUF167"/>
    <property type="match status" value="1"/>
</dbReference>
<dbReference type="STRING" id="631454.N177_1259"/>
<keyword evidence="4" id="KW-1185">Reference proteome</keyword>
<dbReference type="RefSeq" id="WP_023431404.1">
    <property type="nucleotide sequence ID" value="NZ_AWXZ01000017.1"/>
</dbReference>
<proteinExistence type="inferred from homology"/>
<organism evidence="3 4">
    <name type="scientific">Lutibaculum baratangense AMV1</name>
    <dbReference type="NCBI Taxonomy" id="631454"/>
    <lineage>
        <taxon>Bacteria</taxon>
        <taxon>Pseudomonadati</taxon>
        <taxon>Pseudomonadota</taxon>
        <taxon>Alphaproteobacteria</taxon>
        <taxon>Hyphomicrobiales</taxon>
        <taxon>Tepidamorphaceae</taxon>
        <taxon>Lutibaculum</taxon>
    </lineage>
</organism>
<dbReference type="InterPro" id="IPR036591">
    <property type="entry name" value="YggU-like_sf"/>
</dbReference>
<evidence type="ECO:0000256" key="2">
    <source>
        <dbReference type="HAMAP-Rule" id="MF_00634"/>
    </source>
</evidence>
<reference evidence="3 4" key="1">
    <citation type="journal article" date="2014" name="Genome Announc.">
        <title>Draft Genome Sequence of Lutibaculum baratangense Strain AMV1T, Isolated from a Mud Volcano in Andamans, India.</title>
        <authorList>
            <person name="Singh A."/>
            <person name="Sreenivas A."/>
            <person name="Sathyanarayana Reddy G."/>
            <person name="Pinnaka A.K."/>
            <person name="Shivaji S."/>
        </authorList>
    </citation>
    <scope>NUCLEOTIDE SEQUENCE [LARGE SCALE GENOMIC DNA]</scope>
    <source>
        <strain evidence="3 4">AMV1</strain>
    </source>
</reference>
<comment type="similarity">
    <text evidence="1 2">Belongs to the UPF0235 family.</text>
</comment>
<dbReference type="HAMAP" id="MF_00634">
    <property type="entry name" value="UPF0235"/>
    <property type="match status" value="1"/>
</dbReference>
<dbReference type="NCBIfam" id="TIGR00251">
    <property type="entry name" value="DUF167 family protein"/>
    <property type="match status" value="1"/>
</dbReference>
<dbReference type="InterPro" id="IPR003746">
    <property type="entry name" value="DUF167"/>
</dbReference>
<dbReference type="Proteomes" id="UP000017819">
    <property type="component" value="Unassembled WGS sequence"/>
</dbReference>
<dbReference type="SUPFAM" id="SSF69786">
    <property type="entry name" value="YggU-like"/>
    <property type="match status" value="1"/>
</dbReference>
<name>V4RKV6_9HYPH</name>
<dbReference type="PATRIC" id="fig|631454.5.peg.1244"/>
<dbReference type="SMART" id="SM01152">
    <property type="entry name" value="DUF167"/>
    <property type="match status" value="1"/>
</dbReference>
<evidence type="ECO:0000313" key="4">
    <source>
        <dbReference type="Proteomes" id="UP000017819"/>
    </source>
</evidence>
<gene>
    <name evidence="3" type="ORF">N177_1259</name>
</gene>
<protein>
    <recommendedName>
        <fullName evidence="2">UPF0235 protein N177_1259</fullName>
    </recommendedName>
</protein>
<comment type="caution">
    <text evidence="3">The sequence shown here is derived from an EMBL/GenBank/DDBJ whole genome shotgun (WGS) entry which is preliminary data.</text>
</comment>
<dbReference type="EMBL" id="AWXZ01000017">
    <property type="protein sequence ID" value="ESR25924.1"/>
    <property type="molecule type" value="Genomic_DNA"/>
</dbReference>
<evidence type="ECO:0000256" key="1">
    <source>
        <dbReference type="ARBA" id="ARBA00010364"/>
    </source>
</evidence>
<dbReference type="Gene3D" id="3.30.1200.10">
    <property type="entry name" value="YggU-like"/>
    <property type="match status" value="1"/>
</dbReference>
<accession>V4RKV6</accession>
<evidence type="ECO:0000313" key="3">
    <source>
        <dbReference type="EMBL" id="ESR25924.1"/>
    </source>
</evidence>